<dbReference type="Gene3D" id="3.40.50.300">
    <property type="entry name" value="P-loop containing nucleotide triphosphate hydrolases"/>
    <property type="match status" value="1"/>
</dbReference>
<protein>
    <recommendedName>
        <fullName evidence="3">Uridine kinase</fullName>
    </recommendedName>
</protein>
<gene>
    <name evidence="1" type="ORF">GCM10010979_04090</name>
</gene>
<dbReference type="SUPFAM" id="SSF52540">
    <property type="entry name" value="P-loop containing nucleoside triphosphate hydrolases"/>
    <property type="match status" value="1"/>
</dbReference>
<proteinExistence type="predicted"/>
<dbReference type="InterPro" id="IPR027417">
    <property type="entry name" value="P-loop_NTPase"/>
</dbReference>
<comment type="caution">
    <text evidence="1">The sequence shown here is derived from an EMBL/GenBank/DDBJ whole genome shotgun (WGS) entry which is preliminary data.</text>
</comment>
<reference evidence="1" key="1">
    <citation type="journal article" date="2014" name="Int. J. Syst. Evol. Microbiol.">
        <title>Complete genome sequence of Corynebacterium casei LMG S-19264T (=DSM 44701T), isolated from a smear-ripened cheese.</title>
        <authorList>
            <consortium name="US DOE Joint Genome Institute (JGI-PGF)"/>
            <person name="Walter F."/>
            <person name="Albersmeier A."/>
            <person name="Kalinowski J."/>
            <person name="Ruckert C."/>
        </authorList>
    </citation>
    <scope>NUCLEOTIDE SEQUENCE</scope>
    <source>
        <strain evidence="1">CGMCC 1.12813</strain>
    </source>
</reference>
<organism evidence="1 2">
    <name type="scientific">Conyzicola nivalis</name>
    <dbReference type="NCBI Taxonomy" id="1477021"/>
    <lineage>
        <taxon>Bacteria</taxon>
        <taxon>Bacillati</taxon>
        <taxon>Actinomycetota</taxon>
        <taxon>Actinomycetes</taxon>
        <taxon>Micrococcales</taxon>
        <taxon>Microbacteriaceae</taxon>
        <taxon>Conyzicola</taxon>
    </lineage>
</organism>
<evidence type="ECO:0000313" key="2">
    <source>
        <dbReference type="Proteomes" id="UP000606922"/>
    </source>
</evidence>
<dbReference type="Proteomes" id="UP000606922">
    <property type="component" value="Unassembled WGS sequence"/>
</dbReference>
<evidence type="ECO:0000313" key="1">
    <source>
        <dbReference type="EMBL" id="GGA92697.1"/>
    </source>
</evidence>
<name>A0A916SCI0_9MICO</name>
<dbReference type="AlphaFoldDB" id="A0A916SCI0"/>
<sequence length="201" mass="22120">MTPWQPEKKDVLAALADDILHNYGKGRTVVAVDGIDAAGTSRFADDLAGAMRLKGHAVFRASIEGFHRPRAERFARGRDSAEGAYRDSYDYLTFQRTLIQPFRMGGSTGFVAAAFDVERDAQVEPVWLTGPADALLIVDGSFLNRPELRGLWNYSIWLEAAEEQSGAQALYAAESKPRTAATAIVDNVDAEHPRRRFADSC</sequence>
<reference evidence="1" key="2">
    <citation type="submission" date="2020-09" db="EMBL/GenBank/DDBJ databases">
        <authorList>
            <person name="Sun Q."/>
            <person name="Zhou Y."/>
        </authorList>
    </citation>
    <scope>NUCLEOTIDE SEQUENCE</scope>
    <source>
        <strain evidence="1">CGMCC 1.12813</strain>
    </source>
</reference>
<keyword evidence="2" id="KW-1185">Reference proteome</keyword>
<evidence type="ECO:0008006" key="3">
    <source>
        <dbReference type="Google" id="ProtNLM"/>
    </source>
</evidence>
<accession>A0A916SCI0</accession>
<dbReference type="RefSeq" id="WP_188509046.1">
    <property type="nucleotide sequence ID" value="NZ_BMGB01000001.1"/>
</dbReference>
<dbReference type="EMBL" id="BMGB01000001">
    <property type="protein sequence ID" value="GGA92697.1"/>
    <property type="molecule type" value="Genomic_DNA"/>
</dbReference>